<accession>A0ABQ5F0A0</accession>
<name>A0ABQ5F0A0_9ASTR</name>
<evidence type="ECO:0000313" key="1">
    <source>
        <dbReference type="EMBL" id="GJT56751.1"/>
    </source>
</evidence>
<sequence length="96" mass="10959">MLVAIWPYIKHQNVINDGLHSFAVFATISPSSILCKNAIICCFEGPISSYEKVKEVEEFFASRAKPLIARTLKQSIERVEINAKWVETCRNEKKMV</sequence>
<keyword evidence="1" id="KW-0645">Protease</keyword>
<dbReference type="Gene3D" id="1.25.50.20">
    <property type="match status" value="1"/>
</dbReference>
<reference evidence="1" key="2">
    <citation type="submission" date="2022-01" db="EMBL/GenBank/DDBJ databases">
        <authorList>
            <person name="Yamashiro T."/>
            <person name="Shiraishi A."/>
            <person name="Satake H."/>
            <person name="Nakayama K."/>
        </authorList>
    </citation>
    <scope>NUCLEOTIDE SEQUENCE</scope>
</reference>
<dbReference type="GO" id="GO:0004177">
    <property type="term" value="F:aminopeptidase activity"/>
    <property type="evidence" value="ECO:0007669"/>
    <property type="project" value="UniProtKB-KW"/>
</dbReference>
<gene>
    <name evidence="1" type="ORF">Tco_0991805</name>
</gene>
<keyword evidence="2" id="KW-1185">Reference proteome</keyword>
<proteinExistence type="predicted"/>
<organism evidence="1 2">
    <name type="scientific">Tanacetum coccineum</name>
    <dbReference type="NCBI Taxonomy" id="301880"/>
    <lineage>
        <taxon>Eukaryota</taxon>
        <taxon>Viridiplantae</taxon>
        <taxon>Streptophyta</taxon>
        <taxon>Embryophyta</taxon>
        <taxon>Tracheophyta</taxon>
        <taxon>Spermatophyta</taxon>
        <taxon>Magnoliopsida</taxon>
        <taxon>eudicotyledons</taxon>
        <taxon>Gunneridae</taxon>
        <taxon>Pentapetalae</taxon>
        <taxon>asterids</taxon>
        <taxon>campanulids</taxon>
        <taxon>Asterales</taxon>
        <taxon>Asteraceae</taxon>
        <taxon>Asteroideae</taxon>
        <taxon>Anthemideae</taxon>
        <taxon>Anthemidinae</taxon>
        <taxon>Tanacetum</taxon>
    </lineage>
</organism>
<keyword evidence="1" id="KW-0031">Aminopeptidase</keyword>
<protein>
    <submittedName>
        <fullName evidence="1">Aminopeptidase M1</fullName>
    </submittedName>
</protein>
<keyword evidence="1" id="KW-0378">Hydrolase</keyword>
<dbReference type="Proteomes" id="UP001151760">
    <property type="component" value="Unassembled WGS sequence"/>
</dbReference>
<evidence type="ECO:0000313" key="2">
    <source>
        <dbReference type="Proteomes" id="UP001151760"/>
    </source>
</evidence>
<reference evidence="1" key="1">
    <citation type="journal article" date="2022" name="Int. J. Mol. Sci.">
        <title>Draft Genome of Tanacetum Coccineum: Genomic Comparison of Closely Related Tanacetum-Family Plants.</title>
        <authorList>
            <person name="Yamashiro T."/>
            <person name="Shiraishi A."/>
            <person name="Nakayama K."/>
            <person name="Satake H."/>
        </authorList>
    </citation>
    <scope>NUCLEOTIDE SEQUENCE</scope>
</reference>
<comment type="caution">
    <text evidence="1">The sequence shown here is derived from an EMBL/GenBank/DDBJ whole genome shotgun (WGS) entry which is preliminary data.</text>
</comment>
<dbReference type="EMBL" id="BQNB010016873">
    <property type="protein sequence ID" value="GJT56751.1"/>
    <property type="molecule type" value="Genomic_DNA"/>
</dbReference>